<keyword evidence="1" id="KW-0732">Signal</keyword>
<proteinExistence type="predicted"/>
<evidence type="ECO:0000256" key="1">
    <source>
        <dbReference type="SAM" id="SignalP"/>
    </source>
</evidence>
<evidence type="ECO:0000313" key="2">
    <source>
        <dbReference type="EMBL" id="BAY55916.1"/>
    </source>
</evidence>
<dbReference type="PANTHER" id="PTHR34309:SF10">
    <property type="entry name" value="SLR1406 PROTEIN"/>
    <property type="match status" value="1"/>
</dbReference>
<dbReference type="Pfam" id="PF03928">
    <property type="entry name" value="HbpS-like"/>
    <property type="match status" value="1"/>
</dbReference>
<evidence type="ECO:0000313" key="3">
    <source>
        <dbReference type="Proteomes" id="UP000217895"/>
    </source>
</evidence>
<protein>
    <recommendedName>
        <fullName evidence="4">Heme-binding protein</fullName>
    </recommendedName>
</protein>
<dbReference type="InterPro" id="IPR005624">
    <property type="entry name" value="PduO/GlcC-like"/>
</dbReference>
<keyword evidence="3" id="KW-1185">Reference proteome</keyword>
<dbReference type="PANTHER" id="PTHR34309">
    <property type="entry name" value="SLR1406 PROTEIN"/>
    <property type="match status" value="1"/>
</dbReference>
<feature type="chain" id="PRO_5011111326" description="Heme-binding protein" evidence="1">
    <location>
        <begin position="25"/>
        <end position="164"/>
    </location>
</feature>
<feature type="signal peptide" evidence="1">
    <location>
        <begin position="1"/>
        <end position="24"/>
    </location>
</feature>
<reference evidence="2 3" key="1">
    <citation type="submission" date="2017-06" db="EMBL/GenBank/DDBJ databases">
        <title>Genome sequencing of cyanobaciteial culture collection at National Institute for Environmental Studies (NIES).</title>
        <authorList>
            <person name="Hirose Y."/>
            <person name="Shimura Y."/>
            <person name="Fujisawa T."/>
            <person name="Nakamura Y."/>
            <person name="Kawachi M."/>
        </authorList>
    </citation>
    <scope>NUCLEOTIDE SEQUENCE [LARGE SCALE GENOMIC DNA]</scope>
    <source>
        <strain evidence="2 3">NIES-2135</strain>
    </source>
</reference>
<evidence type="ECO:0008006" key="4">
    <source>
        <dbReference type="Google" id="ProtNLM"/>
    </source>
</evidence>
<gene>
    <name evidence="2" type="ORF">NIES2135_27420</name>
</gene>
<sequence>MQKRTRAVVSTVVFSLLAVNGTHAFGQSVRNEKQISLELASEAAMSAIAQCREQGFRVSAVVLDRGGNTKIAMTDDSAGLHTLDSARRKAYTALTFRVPSAEFAKRVATTPALASFEGVIALAGGLPIRSGNEVIGSIGIGGAPAGERDEGCAQTGIRKIQSRL</sequence>
<dbReference type="InterPro" id="IPR052517">
    <property type="entry name" value="GlcG_carb_metab_protein"/>
</dbReference>
<organism evidence="2 3">
    <name type="scientific">Leptolyngbya boryana NIES-2135</name>
    <dbReference type="NCBI Taxonomy" id="1973484"/>
    <lineage>
        <taxon>Bacteria</taxon>
        <taxon>Bacillati</taxon>
        <taxon>Cyanobacteriota</taxon>
        <taxon>Cyanophyceae</taxon>
        <taxon>Leptolyngbyales</taxon>
        <taxon>Leptolyngbyaceae</taxon>
        <taxon>Leptolyngbya group</taxon>
        <taxon>Leptolyngbya</taxon>
    </lineage>
</organism>
<accession>A0A1Z4JGN2</accession>
<name>A0A1Z4JGN2_LEPBY</name>
<dbReference type="Proteomes" id="UP000217895">
    <property type="component" value="Chromosome"/>
</dbReference>
<dbReference type="InterPro" id="IPR038084">
    <property type="entry name" value="PduO/GlcC-like_sf"/>
</dbReference>
<dbReference type="AlphaFoldDB" id="A0A1Z4JGN2"/>
<dbReference type="Gene3D" id="3.30.450.150">
    <property type="entry name" value="Haem-degrading domain"/>
    <property type="match status" value="1"/>
</dbReference>
<dbReference type="EMBL" id="AP018203">
    <property type="protein sequence ID" value="BAY55916.1"/>
    <property type="molecule type" value="Genomic_DNA"/>
</dbReference>
<dbReference type="SUPFAM" id="SSF143744">
    <property type="entry name" value="GlcG-like"/>
    <property type="match status" value="1"/>
</dbReference>